<evidence type="ECO:0000256" key="1">
    <source>
        <dbReference type="SAM" id="MobiDB-lite"/>
    </source>
</evidence>
<reference evidence="2 3" key="1">
    <citation type="journal article" date="2012" name="Science">
        <title>The Paleozoic origin of enzymatic lignin decomposition reconstructed from 31 fungal genomes.</title>
        <authorList>
            <person name="Floudas D."/>
            <person name="Binder M."/>
            <person name="Riley R."/>
            <person name="Barry K."/>
            <person name="Blanchette R.A."/>
            <person name="Henrissat B."/>
            <person name="Martinez A.T."/>
            <person name="Otillar R."/>
            <person name="Spatafora J.W."/>
            <person name="Yadav J.S."/>
            <person name="Aerts A."/>
            <person name="Benoit I."/>
            <person name="Boyd A."/>
            <person name="Carlson A."/>
            <person name="Copeland A."/>
            <person name="Coutinho P.M."/>
            <person name="de Vries R.P."/>
            <person name="Ferreira P."/>
            <person name="Findley K."/>
            <person name="Foster B."/>
            <person name="Gaskell J."/>
            <person name="Glotzer D."/>
            <person name="Gorecki P."/>
            <person name="Heitman J."/>
            <person name="Hesse C."/>
            <person name="Hori C."/>
            <person name="Igarashi K."/>
            <person name="Jurgens J.A."/>
            <person name="Kallen N."/>
            <person name="Kersten P."/>
            <person name="Kohler A."/>
            <person name="Kuees U."/>
            <person name="Kumar T.K.A."/>
            <person name="Kuo A."/>
            <person name="LaButti K."/>
            <person name="Larrondo L.F."/>
            <person name="Lindquist E."/>
            <person name="Ling A."/>
            <person name="Lombard V."/>
            <person name="Lucas S."/>
            <person name="Lundell T."/>
            <person name="Martin R."/>
            <person name="McLaughlin D.J."/>
            <person name="Morgenstern I."/>
            <person name="Morin E."/>
            <person name="Murat C."/>
            <person name="Nagy L.G."/>
            <person name="Nolan M."/>
            <person name="Ohm R.A."/>
            <person name="Patyshakuliyeva A."/>
            <person name="Rokas A."/>
            <person name="Ruiz-Duenas F.J."/>
            <person name="Sabat G."/>
            <person name="Salamov A."/>
            <person name="Samejima M."/>
            <person name="Schmutz J."/>
            <person name="Slot J.C."/>
            <person name="St John F."/>
            <person name="Stenlid J."/>
            <person name="Sun H."/>
            <person name="Sun S."/>
            <person name="Syed K."/>
            <person name="Tsang A."/>
            <person name="Wiebenga A."/>
            <person name="Young D."/>
            <person name="Pisabarro A."/>
            <person name="Eastwood D.C."/>
            <person name="Martin F."/>
            <person name="Cullen D."/>
            <person name="Grigoriev I.V."/>
            <person name="Hibbett D.S."/>
        </authorList>
    </citation>
    <scope>NUCLEOTIDE SEQUENCE [LARGE SCALE GENOMIC DNA]</scope>
    <source>
        <strain evidence="2 3">ATCC 11539</strain>
    </source>
</reference>
<dbReference type="RefSeq" id="XP_007861403.1">
    <property type="nucleotide sequence ID" value="XM_007863212.1"/>
</dbReference>
<feature type="region of interest" description="Disordered" evidence="1">
    <location>
        <begin position="161"/>
        <end position="232"/>
    </location>
</feature>
<dbReference type="OrthoDB" id="2970403at2759"/>
<dbReference type="EMBL" id="KB469296">
    <property type="protein sequence ID" value="EPQ61173.1"/>
    <property type="molecule type" value="Genomic_DNA"/>
</dbReference>
<evidence type="ECO:0000313" key="2">
    <source>
        <dbReference type="EMBL" id="EPQ61173.1"/>
    </source>
</evidence>
<dbReference type="GeneID" id="19309251"/>
<feature type="compositionally biased region" description="Polar residues" evidence="1">
    <location>
        <begin position="1"/>
        <end position="14"/>
    </location>
</feature>
<accession>S7QNS1</accession>
<feature type="region of interest" description="Disordered" evidence="1">
    <location>
        <begin position="120"/>
        <end position="144"/>
    </location>
</feature>
<dbReference type="AlphaFoldDB" id="S7QNS1"/>
<protein>
    <submittedName>
        <fullName evidence="2">Uncharacterized protein</fullName>
    </submittedName>
</protein>
<organism evidence="2 3">
    <name type="scientific">Gloeophyllum trabeum (strain ATCC 11539 / FP-39264 / Madison 617)</name>
    <name type="common">Brown rot fungus</name>
    <dbReference type="NCBI Taxonomy" id="670483"/>
    <lineage>
        <taxon>Eukaryota</taxon>
        <taxon>Fungi</taxon>
        <taxon>Dikarya</taxon>
        <taxon>Basidiomycota</taxon>
        <taxon>Agaricomycotina</taxon>
        <taxon>Agaricomycetes</taxon>
        <taxon>Gloeophyllales</taxon>
        <taxon>Gloeophyllaceae</taxon>
        <taxon>Gloeophyllum</taxon>
    </lineage>
</organism>
<gene>
    <name evidence="2" type="ORF">GLOTRDRAFT_90427</name>
</gene>
<dbReference type="HOGENOM" id="CLU_510029_0_0_1"/>
<sequence>MPSKPKSQQSNKAATQRALAAPISTQRRSGHTSKGGDQLKPPTATAPTTPIQKTTPGPVQDTVAASEPDPVQEAAAVTESTRPALSGGIPPANMTQLACACPNKRGHPAREGHSGATIANGHCHDRSTGQSLPPLNPPSQAGALGPLAAANVMAVEHDLEPEADARPASPLARTPSPTCASPIEIDDDDDDANFMALQQGDGPLGSPRGEQTQMAHDQSRLGHEESPPAPSNCDAQVLSLTNTAINDELMKVLVQLNSGIANPYSASICISPPNPEDPNVPALGVWLGQIPEALAARLSTQSIWSFTKITFTPLDLLDLDDIRAPDLLMLLKNFIDHATDKIVRDAIISRLNDPDVAWQITGLISDDQPSNDNMNVLAGAAEILDLIEVEHIEAKAQGGTRALLWKVKLRYNPFHHIEIWVFFHNLLVGLSYPTNMAGIGEPYFPRPCAICSCVSHMRGLCTLPSLPGWNGPTTATIGLSCNMPRRGTPAWNTLLVAYAPHLAREYGKDDSCLDEPSLNCQNTRRDGPSHCCGN</sequence>
<keyword evidence="3" id="KW-1185">Reference proteome</keyword>
<proteinExistence type="predicted"/>
<feature type="region of interest" description="Disordered" evidence="1">
    <location>
        <begin position="1"/>
        <end position="89"/>
    </location>
</feature>
<dbReference type="Proteomes" id="UP000030669">
    <property type="component" value="Unassembled WGS sequence"/>
</dbReference>
<name>S7QNS1_GLOTA</name>
<feature type="compositionally biased region" description="Basic and acidic residues" evidence="1">
    <location>
        <begin position="217"/>
        <end position="226"/>
    </location>
</feature>
<feature type="compositionally biased region" description="Low complexity" evidence="1">
    <location>
        <begin position="40"/>
        <end position="56"/>
    </location>
</feature>
<dbReference type="KEGG" id="gtr:GLOTRDRAFT_90427"/>
<evidence type="ECO:0000313" key="3">
    <source>
        <dbReference type="Proteomes" id="UP000030669"/>
    </source>
</evidence>